<evidence type="ECO:0000313" key="3">
    <source>
        <dbReference type="Proteomes" id="UP000754883"/>
    </source>
</evidence>
<name>A0A9N9UGZ4_9HYPO</name>
<accession>A0A9N9UGZ4</accession>
<evidence type="ECO:0000313" key="2">
    <source>
        <dbReference type="EMBL" id="CAG9986388.1"/>
    </source>
</evidence>
<gene>
    <name evidence="2" type="ORF">CBYS24578_00012665</name>
</gene>
<dbReference type="AlphaFoldDB" id="A0A9N9UGZ4"/>
<dbReference type="Proteomes" id="UP000754883">
    <property type="component" value="Unassembled WGS sequence"/>
</dbReference>
<comment type="caution">
    <text evidence="2">The sequence shown here is derived from an EMBL/GenBank/DDBJ whole genome shotgun (WGS) entry which is preliminary data.</text>
</comment>
<evidence type="ECO:0000256" key="1">
    <source>
        <dbReference type="SAM" id="MobiDB-lite"/>
    </source>
</evidence>
<protein>
    <recommendedName>
        <fullName evidence="4">F-box domain-containing protein</fullName>
    </recommendedName>
</protein>
<evidence type="ECO:0008006" key="4">
    <source>
        <dbReference type="Google" id="ProtNLM"/>
    </source>
</evidence>
<feature type="region of interest" description="Disordered" evidence="1">
    <location>
        <begin position="1"/>
        <end position="20"/>
    </location>
</feature>
<keyword evidence="3" id="KW-1185">Reference proteome</keyword>
<dbReference type="EMBL" id="CABFNO020001404">
    <property type="protein sequence ID" value="CAG9986388.1"/>
    <property type="molecule type" value="Genomic_DNA"/>
</dbReference>
<sequence>MDAPRSEEEELESSHQSYSERVLASALNAGSTTDAPRSEGELRLRFRDLTWPPKHVAIHSHSRKHRPVRATLFTVLGEQPLITDLGILERFPHEIRFNIARSFDLKTALKFSHANRAARDLINGCNEYRLVAQVALEFVWALMRTDLAQCTTAIVLRSALGRQECVSCGGFGGLVFLPTMERVCLTCLRTQSLFKVYHFETVHEWLSDRGVKIPEEGVFGTFFCPPGFHDDFRVPKKSRTEFAEANGLRGFDELDDESINEDFEPEDLEPLDGAGDEELSIPAVELEFADANQEMTTHLHLEDVDHAEPEPAVERLLASCILPCYDPTTEVAVRGRTCKGCWLAYENNKTVAKFLARDRVYLIDGFWTHAQTCRETQMLLDSCEGMAEDEGLTSEEESEDELSTLGEVIEEKRFSDSEYVTAEER</sequence>
<proteinExistence type="predicted"/>
<reference evidence="2" key="1">
    <citation type="submission" date="2021-10" db="EMBL/GenBank/DDBJ databases">
        <authorList>
            <person name="Piombo E."/>
        </authorList>
    </citation>
    <scope>NUCLEOTIDE SEQUENCE</scope>
</reference>
<organism evidence="2 3">
    <name type="scientific">Clonostachys byssicola</name>
    <dbReference type="NCBI Taxonomy" id="160290"/>
    <lineage>
        <taxon>Eukaryota</taxon>
        <taxon>Fungi</taxon>
        <taxon>Dikarya</taxon>
        <taxon>Ascomycota</taxon>
        <taxon>Pezizomycotina</taxon>
        <taxon>Sordariomycetes</taxon>
        <taxon>Hypocreomycetidae</taxon>
        <taxon>Hypocreales</taxon>
        <taxon>Bionectriaceae</taxon>
        <taxon>Clonostachys</taxon>
    </lineage>
</organism>
<dbReference type="OrthoDB" id="165382at2759"/>
<feature type="compositionally biased region" description="Acidic residues" evidence="1">
    <location>
        <begin position="387"/>
        <end position="402"/>
    </location>
</feature>
<feature type="region of interest" description="Disordered" evidence="1">
    <location>
        <begin position="387"/>
        <end position="406"/>
    </location>
</feature>